<dbReference type="Proteomes" id="UP000293613">
    <property type="component" value="Unassembled WGS sequence"/>
</dbReference>
<dbReference type="OMA" id="HPTRSRF"/>
<dbReference type="GeneID" id="29695892"/>
<reference evidence="4 5" key="1">
    <citation type="journal article" date="2019" name="Appl. Environ. Microbiol.">
        <title>Dissecting the evolutionary development of the Bifidobacterium animalis species through comparative genomics analyses.</title>
        <authorList>
            <person name="Lugli G.A."/>
            <person name="Mancino W."/>
            <person name="Milani C."/>
            <person name="Duranti S."/>
            <person name="Mancabelli L."/>
            <person name="Napoli S."/>
            <person name="Mangifesta M."/>
            <person name="Viappiani A."/>
            <person name="Anzalone R."/>
            <person name="Longhi G."/>
            <person name="van Sinderen D."/>
            <person name="Ventura M."/>
            <person name="Turroni F."/>
        </authorList>
    </citation>
    <scope>NUCLEOTIDE SEQUENCE [LARGE SCALE GENOMIC DNA]</scope>
    <source>
        <strain evidence="4 5">2011B</strain>
    </source>
</reference>
<proteinExistence type="inferred from homology"/>
<feature type="compositionally biased region" description="Polar residues" evidence="2">
    <location>
        <begin position="1"/>
        <end position="21"/>
    </location>
</feature>
<evidence type="ECO:0000259" key="3">
    <source>
        <dbReference type="Pfam" id="PF02481"/>
    </source>
</evidence>
<accession>A0A315RYL7</accession>
<gene>
    <name evidence="4" type="ORF">PG2011B_1089</name>
</gene>
<evidence type="ECO:0000256" key="2">
    <source>
        <dbReference type="SAM" id="MobiDB-lite"/>
    </source>
</evidence>
<sequence>MTALTHQTTSQSHTAPAQPTLSAKALLQSDDEALARMLLTHCSECANALMTSLLKGCDSEHPGVEALRALLMVACATTEQEQRRARNTLECMFILGTARWGRKARSEGVASFQLASQRWIGRLLQLPTFDPDALCALFTGQGAYTVVIPGSPYWPESLEDLDVRSDWAPPLALWVQGDATALTSCDRPVSIVGSRGVNEYGRHVARNLACQTALNGHLVVSGGAMGIDAAAHWGALEAMNQLGAKVAGRTVAIFAGGLDHCGPTTNMRLFEQICAQHGALVSECTPSTIPEPRRFLLRNRLIAALAYSVVVAQARLRSGALNTAGWANEMNRRLFAVPGEITTPAHAGCNRLIADQQASLLSSTSDIEQLCHETHAPSIRP</sequence>
<dbReference type="Gene3D" id="3.40.50.450">
    <property type="match status" value="1"/>
</dbReference>
<dbReference type="SUPFAM" id="SSF102405">
    <property type="entry name" value="MCP/YpsA-like"/>
    <property type="match status" value="1"/>
</dbReference>
<feature type="region of interest" description="Disordered" evidence="2">
    <location>
        <begin position="1"/>
        <end position="22"/>
    </location>
</feature>
<feature type="domain" description="Smf/DprA SLOG" evidence="3">
    <location>
        <begin position="146"/>
        <end position="368"/>
    </location>
</feature>
<comment type="caution">
    <text evidence="4">The sequence shown here is derived from an EMBL/GenBank/DDBJ whole genome shotgun (WGS) entry which is preliminary data.</text>
</comment>
<dbReference type="EMBL" id="RSCO01000028">
    <property type="protein sequence ID" value="RYM94374.1"/>
    <property type="molecule type" value="Genomic_DNA"/>
</dbReference>
<evidence type="ECO:0000313" key="4">
    <source>
        <dbReference type="EMBL" id="RYM94374.1"/>
    </source>
</evidence>
<dbReference type="Pfam" id="PF02481">
    <property type="entry name" value="DNA_processg_A"/>
    <property type="match status" value="1"/>
</dbReference>
<dbReference type="InterPro" id="IPR057666">
    <property type="entry name" value="DrpA_SLOG"/>
</dbReference>
<evidence type="ECO:0000256" key="1">
    <source>
        <dbReference type="ARBA" id="ARBA00006525"/>
    </source>
</evidence>
<dbReference type="AlphaFoldDB" id="A0A315RYL7"/>
<organism evidence="4 5">
    <name type="scientific">Bifidobacterium animalis subsp. lactis</name>
    <name type="common">Bifidobacterium lactis</name>
    <dbReference type="NCBI Taxonomy" id="302911"/>
    <lineage>
        <taxon>Bacteria</taxon>
        <taxon>Bacillati</taxon>
        <taxon>Actinomycetota</taxon>
        <taxon>Actinomycetes</taxon>
        <taxon>Bifidobacteriales</taxon>
        <taxon>Bifidobacteriaceae</taxon>
        <taxon>Bifidobacterium</taxon>
    </lineage>
</organism>
<dbReference type="InterPro" id="IPR003488">
    <property type="entry name" value="DprA"/>
</dbReference>
<name>A0A315RYL7_BIFAN</name>
<evidence type="ECO:0000313" key="5">
    <source>
        <dbReference type="Proteomes" id="UP000293613"/>
    </source>
</evidence>
<protein>
    <submittedName>
        <fullName evidence="4">DNA processing protein DprA</fullName>
    </submittedName>
</protein>
<dbReference type="RefSeq" id="WP_004217651.1">
    <property type="nucleotide sequence ID" value="NZ_CAKMAC010000007.1"/>
</dbReference>
<comment type="similarity">
    <text evidence="1">Belongs to the DprA/Smf family.</text>
</comment>
<dbReference type="PANTHER" id="PTHR43022">
    <property type="entry name" value="PROTEIN SMF"/>
    <property type="match status" value="1"/>
</dbReference>
<dbReference type="GO" id="GO:0009294">
    <property type="term" value="P:DNA-mediated transformation"/>
    <property type="evidence" value="ECO:0007669"/>
    <property type="project" value="InterPro"/>
</dbReference>
<dbReference type="PANTHER" id="PTHR43022:SF1">
    <property type="entry name" value="PROTEIN SMF"/>
    <property type="match status" value="1"/>
</dbReference>